<dbReference type="EMBL" id="JADBEM010000001">
    <property type="protein sequence ID" value="MBE1612252.1"/>
    <property type="molecule type" value="Genomic_DNA"/>
</dbReference>
<gene>
    <name evidence="1" type="ORF">HEB94_009100</name>
</gene>
<comment type="caution">
    <text evidence="1">The sequence shown here is derived from an EMBL/GenBank/DDBJ whole genome shotgun (WGS) entry which is preliminary data.</text>
</comment>
<evidence type="ECO:0000313" key="1">
    <source>
        <dbReference type="EMBL" id="MBE1612252.1"/>
    </source>
</evidence>
<accession>A0A927NB36</accession>
<proteinExistence type="predicted"/>
<dbReference type="Proteomes" id="UP000638648">
    <property type="component" value="Unassembled WGS sequence"/>
</dbReference>
<keyword evidence="2" id="KW-1185">Reference proteome</keyword>
<organism evidence="1 2">
    <name type="scientific">Actinopolymorpha pittospori</name>
    <dbReference type="NCBI Taxonomy" id="648752"/>
    <lineage>
        <taxon>Bacteria</taxon>
        <taxon>Bacillati</taxon>
        <taxon>Actinomycetota</taxon>
        <taxon>Actinomycetes</taxon>
        <taxon>Propionibacteriales</taxon>
        <taxon>Actinopolymorphaceae</taxon>
        <taxon>Actinopolymorpha</taxon>
    </lineage>
</organism>
<name>A0A927NB36_9ACTN</name>
<protein>
    <submittedName>
        <fullName evidence="1">Uncharacterized protein</fullName>
    </submittedName>
</protein>
<sequence length="236" mass="26326">MTEWSALARRRADAARRAEKVRRLPAEAYGHPPDYVWQDTFQPVPVPPPGTGSVVVMSSEPVWLRDIGPVGRLELPSFMLTRRWSAEWYGDIDEDDDAPVPEGSVRVAPVLGCPRPLMHRLGVLEWAARQPAARVVKTVGGSADEIPMELTAVNRAPDPGTGYLRIMLDSSRPIWYAVWFDIYTGLAEFADDDLRAVIEWAQAQPAEDKLITGDALDEQVDLAAFLQHPDRYLQAL</sequence>
<reference evidence="1" key="1">
    <citation type="submission" date="2020-10" db="EMBL/GenBank/DDBJ databases">
        <title>Sequencing the genomes of 1000 actinobacteria strains.</title>
        <authorList>
            <person name="Klenk H.-P."/>
        </authorList>
    </citation>
    <scope>NUCLEOTIDE SEQUENCE</scope>
    <source>
        <strain evidence="1">DSM 45354</strain>
    </source>
</reference>
<dbReference type="AlphaFoldDB" id="A0A927NB36"/>
<dbReference type="RefSeq" id="WP_192755335.1">
    <property type="nucleotide sequence ID" value="NZ_JADBEM010000001.1"/>
</dbReference>
<evidence type="ECO:0000313" key="2">
    <source>
        <dbReference type="Proteomes" id="UP000638648"/>
    </source>
</evidence>